<feature type="transmembrane region" description="Helical" evidence="1">
    <location>
        <begin position="366"/>
        <end position="388"/>
    </location>
</feature>
<feature type="transmembrane region" description="Helical" evidence="1">
    <location>
        <begin position="201"/>
        <end position="220"/>
    </location>
</feature>
<evidence type="ECO:0000313" key="3">
    <source>
        <dbReference type="Proteomes" id="UP000481153"/>
    </source>
</evidence>
<feature type="transmembrane region" description="Helical" evidence="1">
    <location>
        <begin position="292"/>
        <end position="313"/>
    </location>
</feature>
<dbReference type="Proteomes" id="UP000481153">
    <property type="component" value="Unassembled WGS sequence"/>
</dbReference>
<feature type="transmembrane region" description="Helical" evidence="1">
    <location>
        <begin position="55"/>
        <end position="72"/>
    </location>
</feature>
<gene>
    <name evidence="2" type="ORF">Ae201684_015017</name>
</gene>
<feature type="transmembrane region" description="Helical" evidence="1">
    <location>
        <begin position="400"/>
        <end position="421"/>
    </location>
</feature>
<reference evidence="2 3" key="1">
    <citation type="submission" date="2019-07" db="EMBL/GenBank/DDBJ databases">
        <title>Genomics analysis of Aphanomyces spp. identifies a new class of oomycete effector associated with host adaptation.</title>
        <authorList>
            <person name="Gaulin E."/>
        </authorList>
    </citation>
    <scope>NUCLEOTIDE SEQUENCE [LARGE SCALE GENOMIC DNA]</scope>
    <source>
        <strain evidence="2 3">ATCC 201684</strain>
    </source>
</reference>
<feature type="transmembrane region" description="Helical" evidence="1">
    <location>
        <begin position="338"/>
        <end position="359"/>
    </location>
</feature>
<proteinExistence type="predicted"/>
<dbReference type="EMBL" id="VJMJ01000205">
    <property type="protein sequence ID" value="KAF0726875.1"/>
    <property type="molecule type" value="Genomic_DNA"/>
</dbReference>
<keyword evidence="1" id="KW-1133">Transmembrane helix</keyword>
<dbReference type="VEuPathDB" id="FungiDB:AeMF1_008889"/>
<dbReference type="AlphaFoldDB" id="A0A6G0WI48"/>
<name>A0A6G0WI48_9STRA</name>
<sequence>MNMELETCRRQSIFDKSLSEDSSYIQAPSTPVESDVVDVLPVDCNGAPNLQAIDIAFHQLWVLPLLLGTYVFSRRYIYDHALPLLAVLIMTIVAVDYFWLSAVLVKHPAGSPRPICDAIATRACRNFSSSSLQTAARILIVLLGAAGMSGIFYGATIAGIPLLIGDHEAYVDEMQIIGASSGFVCGFGVFACPSIQAAASLLVYCGAFVLQSVNIVAFQSEVAHHSFILDFGELMAQMGVLIVLIFLFDPSAPPQLVVVHIGQHIAGLVYIYGCCSTMAVYAGRFYREHSVLIFQGVIVTAWTAALASFLWYARFANVTTNTLLNRPVIPSLQGSPSIGGVIFSGIGGVCGIFLASLWLPIPGTFIIRLVYSFLAVVLAQWSSGWWMVVRNLAGNHRTAMRFFTDGLAVLLPLTLFFYPYYRIDHPNSFLLPRSTLVALHILPAE</sequence>
<feature type="transmembrane region" description="Helical" evidence="1">
    <location>
        <begin position="227"/>
        <end position="248"/>
    </location>
</feature>
<evidence type="ECO:0000313" key="2">
    <source>
        <dbReference type="EMBL" id="KAF0726875.1"/>
    </source>
</evidence>
<keyword evidence="1" id="KW-0472">Membrane</keyword>
<organism evidence="2 3">
    <name type="scientific">Aphanomyces euteiches</name>
    <dbReference type="NCBI Taxonomy" id="100861"/>
    <lineage>
        <taxon>Eukaryota</taxon>
        <taxon>Sar</taxon>
        <taxon>Stramenopiles</taxon>
        <taxon>Oomycota</taxon>
        <taxon>Saprolegniomycetes</taxon>
        <taxon>Saprolegniales</taxon>
        <taxon>Verrucalvaceae</taxon>
        <taxon>Aphanomyces</taxon>
    </lineage>
</organism>
<comment type="caution">
    <text evidence="2">The sequence shown here is derived from an EMBL/GenBank/DDBJ whole genome shotgun (WGS) entry which is preliminary data.</text>
</comment>
<evidence type="ECO:0000256" key="1">
    <source>
        <dbReference type="SAM" id="Phobius"/>
    </source>
</evidence>
<feature type="transmembrane region" description="Helical" evidence="1">
    <location>
        <begin position="84"/>
        <end position="105"/>
    </location>
</feature>
<keyword evidence="1" id="KW-0812">Transmembrane</keyword>
<keyword evidence="3" id="KW-1185">Reference proteome</keyword>
<feature type="transmembrane region" description="Helical" evidence="1">
    <location>
        <begin position="138"/>
        <end position="164"/>
    </location>
</feature>
<protein>
    <submittedName>
        <fullName evidence="2">Uncharacterized protein</fullName>
    </submittedName>
</protein>
<feature type="transmembrane region" description="Helical" evidence="1">
    <location>
        <begin position="260"/>
        <end position="280"/>
    </location>
</feature>
<accession>A0A6G0WI48</accession>